<name>A0A8D9E959_9HEMI</name>
<proteinExistence type="predicted"/>
<keyword evidence="1" id="KW-1133">Transmembrane helix</keyword>
<organism evidence="2">
    <name type="scientific">Cacopsylla melanoneura</name>
    <dbReference type="NCBI Taxonomy" id="428564"/>
    <lineage>
        <taxon>Eukaryota</taxon>
        <taxon>Metazoa</taxon>
        <taxon>Ecdysozoa</taxon>
        <taxon>Arthropoda</taxon>
        <taxon>Hexapoda</taxon>
        <taxon>Insecta</taxon>
        <taxon>Pterygota</taxon>
        <taxon>Neoptera</taxon>
        <taxon>Paraneoptera</taxon>
        <taxon>Hemiptera</taxon>
        <taxon>Sternorrhyncha</taxon>
        <taxon>Psylloidea</taxon>
        <taxon>Psyllidae</taxon>
        <taxon>Psyllinae</taxon>
        <taxon>Cacopsylla</taxon>
    </lineage>
</organism>
<reference evidence="2" key="1">
    <citation type="submission" date="2021-05" db="EMBL/GenBank/DDBJ databases">
        <authorList>
            <person name="Alioto T."/>
            <person name="Alioto T."/>
            <person name="Gomez Garrido J."/>
        </authorList>
    </citation>
    <scope>NUCLEOTIDE SEQUENCE</scope>
</reference>
<protein>
    <submittedName>
        <fullName evidence="2">Uncharacterized protein</fullName>
    </submittedName>
</protein>
<feature type="transmembrane region" description="Helical" evidence="1">
    <location>
        <begin position="46"/>
        <end position="70"/>
    </location>
</feature>
<dbReference type="AlphaFoldDB" id="A0A8D9E959"/>
<accession>A0A8D9E959</accession>
<dbReference type="EMBL" id="HBUF01484628">
    <property type="protein sequence ID" value="CAG6745121.1"/>
    <property type="molecule type" value="Transcribed_RNA"/>
</dbReference>
<sequence>MNEDSMFLQFFCQLLSNIPEEHLLILDATWNFRKTMADQRFDSTSVVYYAMYTIFLLVAIFFELEFLLLLKYHAITAKYKIYALYFLVRSTLQVEVLHSTISKRVEHKQSIGRSPLNIRYPQ</sequence>
<evidence type="ECO:0000313" key="2">
    <source>
        <dbReference type="EMBL" id="CAG6745121.1"/>
    </source>
</evidence>
<evidence type="ECO:0000256" key="1">
    <source>
        <dbReference type="SAM" id="Phobius"/>
    </source>
</evidence>
<keyword evidence="1" id="KW-0472">Membrane</keyword>
<keyword evidence="1" id="KW-0812">Transmembrane</keyword>